<dbReference type="InterPro" id="IPR016035">
    <property type="entry name" value="Acyl_Trfase/lysoPLipase"/>
</dbReference>
<dbReference type="Proteomes" id="UP000180280">
    <property type="component" value="Unassembled WGS sequence"/>
</dbReference>
<evidence type="ECO:0000313" key="3">
    <source>
        <dbReference type="Proteomes" id="UP000180088"/>
    </source>
</evidence>
<dbReference type="RefSeq" id="WP_071114522.1">
    <property type="nucleotide sequence ID" value="NZ_MKCS01000004.1"/>
</dbReference>
<reference evidence="3 4" key="1">
    <citation type="submission" date="2016-09" db="EMBL/GenBank/DDBJ databases">
        <title>Chromobacterium muskegensis sp. nov., an insecticidal bacterium isolated from Sphagnum bogs.</title>
        <authorList>
            <person name="Sparks M.E."/>
            <person name="Blackburn M.B."/>
            <person name="Gundersen-Rindal D.E."/>
            <person name="Mitchell A."/>
            <person name="Farrar R."/>
            <person name="Kuhar D."/>
        </authorList>
    </citation>
    <scope>NUCLEOTIDE SEQUENCE [LARGE SCALE GENOMIC DNA]</scope>
    <source>
        <strain evidence="2 4">14B-1</strain>
        <strain evidence="1 3">37-2</strain>
    </source>
</reference>
<organism evidence="1 3">
    <name type="scientific">Chromobacterium sphagni</name>
    <dbReference type="NCBI Taxonomy" id="1903179"/>
    <lineage>
        <taxon>Bacteria</taxon>
        <taxon>Pseudomonadati</taxon>
        <taxon>Pseudomonadota</taxon>
        <taxon>Betaproteobacteria</taxon>
        <taxon>Neisseriales</taxon>
        <taxon>Chromobacteriaceae</taxon>
        <taxon>Chromobacterium</taxon>
    </lineage>
</organism>
<evidence type="ECO:0000313" key="1">
    <source>
        <dbReference type="EMBL" id="OHX10398.1"/>
    </source>
</evidence>
<dbReference type="EMBL" id="MKCT01000070">
    <property type="protein sequence ID" value="OHX17238.1"/>
    <property type="molecule type" value="Genomic_DNA"/>
</dbReference>
<dbReference type="AlphaFoldDB" id="A0A1S1WT93"/>
<dbReference type="OrthoDB" id="8586159at2"/>
<comment type="caution">
    <text evidence="1">The sequence shown here is derived from an EMBL/GenBank/DDBJ whole genome shotgun (WGS) entry which is preliminary data.</text>
</comment>
<evidence type="ECO:0000313" key="4">
    <source>
        <dbReference type="Proteomes" id="UP000180280"/>
    </source>
</evidence>
<dbReference type="Proteomes" id="UP000180088">
    <property type="component" value="Unassembled WGS sequence"/>
</dbReference>
<dbReference type="SUPFAM" id="SSF52151">
    <property type="entry name" value="FabD/lysophospholipase-like"/>
    <property type="match status" value="1"/>
</dbReference>
<gene>
    <name evidence="2" type="ORF">BI344_21025</name>
    <name evidence="1" type="ORF">BI347_21675</name>
</gene>
<protein>
    <submittedName>
        <fullName evidence="1">Uncharacterized protein</fullName>
    </submittedName>
</protein>
<accession>A0A1S1WT93</accession>
<sequence length="357" mass="39123">MTAIHIRRPALTIKAGVKARQLLQHGLQPQQVGTLPGAAGGPKAVGLTGLDQAIFEWLAGAPRERELVGASIGGWRFACAMQPDPAKALARLAERYTEESYSSRVTTAQITAQTRAMLDDILGIEGLERLLDHPHYRLSLLLVQSHGLANSEAKPALLSGLAVAAALNMVARPLLRHSFSRVICHDPRSSLRFKPEDAIPTQLLALNAANLRQALMGTVAIPGFLHGVQLPDAPQAIYRDGGLTDYHIDFPFAHRDEIALYPHFTDRIVPGWFDKSLPWRKASGSNQANTVLIAPSREYLAQLPTGKLPDRKDFHRYLGRDAQRRGHWKTASAESGRLGDAFLEWLEKPGSIPVQPL</sequence>
<dbReference type="EMBL" id="MKCS01000004">
    <property type="protein sequence ID" value="OHX10398.1"/>
    <property type="molecule type" value="Genomic_DNA"/>
</dbReference>
<dbReference type="STRING" id="1903179.BI347_21675"/>
<proteinExistence type="predicted"/>
<keyword evidence="4" id="KW-1185">Reference proteome</keyword>
<evidence type="ECO:0000313" key="2">
    <source>
        <dbReference type="EMBL" id="OHX17238.1"/>
    </source>
</evidence>
<name>A0A1S1WT93_9NEIS</name>